<name>A0A7X1AY65_9BACT</name>
<dbReference type="RefSeq" id="WP_185692826.1">
    <property type="nucleotide sequence ID" value="NZ_JACHVA010000082.1"/>
</dbReference>
<dbReference type="GO" id="GO:0016301">
    <property type="term" value="F:kinase activity"/>
    <property type="evidence" value="ECO:0007669"/>
    <property type="project" value="InterPro"/>
</dbReference>
<evidence type="ECO:0000256" key="1">
    <source>
        <dbReference type="SAM" id="MobiDB-lite"/>
    </source>
</evidence>
<dbReference type="EMBL" id="JACHVA010000082">
    <property type="protein sequence ID" value="MBC2602127.1"/>
    <property type="molecule type" value="Genomic_DNA"/>
</dbReference>
<evidence type="ECO:0000313" key="3">
    <source>
        <dbReference type="EMBL" id="MBC2602127.1"/>
    </source>
</evidence>
<feature type="region of interest" description="Disordered" evidence="1">
    <location>
        <begin position="19"/>
        <end position="39"/>
    </location>
</feature>
<proteinExistence type="predicted"/>
<comment type="caution">
    <text evidence="3">The sequence shown here is derived from an EMBL/GenBank/DDBJ whole genome shotgun (WGS) entry which is preliminary data.</text>
</comment>
<dbReference type="Pfam" id="PF00485">
    <property type="entry name" value="PRK"/>
    <property type="match status" value="1"/>
</dbReference>
<dbReference type="SUPFAM" id="SSF52540">
    <property type="entry name" value="P-loop containing nucleoside triphosphate hydrolases"/>
    <property type="match status" value="1"/>
</dbReference>
<dbReference type="AlphaFoldDB" id="A0A7X1AY65"/>
<sequence>MNRNGIKSLESWWPQLQSDLQEREPTPPTPLLIGIGGQGGSGKSSVSHWLVNKIEGSALLPLDDYRLPRRDRAKRGLLGSHPEGNDLPRLFADLDAARSGRTIHRPIFNATAGEADQTEPVHPGTCLICDGEIAAHEELRTQFDLFILVESHWRTQLNARLSRDIAERAYALEKAIEVFLKSNLRDFPRFSAGAKDHADWVLYRNTRGVFSAKKPLPQPHGPQESEG</sequence>
<reference evidence="3 4" key="1">
    <citation type="submission" date="2020-07" db="EMBL/GenBank/DDBJ databases">
        <authorList>
            <person name="Feng X."/>
        </authorList>
    </citation>
    <scope>NUCLEOTIDE SEQUENCE [LARGE SCALE GENOMIC DNA]</scope>
    <source>
        <strain evidence="3 4">JCM14086</strain>
    </source>
</reference>
<gene>
    <name evidence="3" type="ORF">H5P30_10095</name>
</gene>
<organism evidence="3 4">
    <name type="scientific">Puniceicoccus vermicola</name>
    <dbReference type="NCBI Taxonomy" id="388746"/>
    <lineage>
        <taxon>Bacteria</taxon>
        <taxon>Pseudomonadati</taxon>
        <taxon>Verrucomicrobiota</taxon>
        <taxon>Opitutia</taxon>
        <taxon>Puniceicoccales</taxon>
        <taxon>Puniceicoccaceae</taxon>
        <taxon>Puniceicoccus</taxon>
    </lineage>
</organism>
<evidence type="ECO:0000259" key="2">
    <source>
        <dbReference type="Pfam" id="PF00485"/>
    </source>
</evidence>
<keyword evidence="4" id="KW-1185">Reference proteome</keyword>
<protein>
    <submittedName>
        <fullName evidence="3">Zeta toxin family protein</fullName>
    </submittedName>
</protein>
<dbReference type="PANTHER" id="PTHR10285">
    <property type="entry name" value="URIDINE KINASE"/>
    <property type="match status" value="1"/>
</dbReference>
<dbReference type="Gene3D" id="3.40.50.300">
    <property type="entry name" value="P-loop containing nucleotide triphosphate hydrolases"/>
    <property type="match status" value="1"/>
</dbReference>
<dbReference type="InterPro" id="IPR027417">
    <property type="entry name" value="P-loop_NTPase"/>
</dbReference>
<accession>A0A7X1AY65</accession>
<feature type="domain" description="Phosphoribulokinase/uridine kinase" evidence="2">
    <location>
        <begin position="32"/>
        <end position="204"/>
    </location>
</feature>
<dbReference type="InterPro" id="IPR006083">
    <property type="entry name" value="PRK/URK"/>
</dbReference>
<evidence type="ECO:0000313" key="4">
    <source>
        <dbReference type="Proteomes" id="UP000525652"/>
    </source>
</evidence>
<dbReference type="Proteomes" id="UP000525652">
    <property type="component" value="Unassembled WGS sequence"/>
</dbReference>
<dbReference type="GO" id="GO:0005524">
    <property type="term" value="F:ATP binding"/>
    <property type="evidence" value="ECO:0007669"/>
    <property type="project" value="InterPro"/>
</dbReference>